<evidence type="ECO:0000256" key="2">
    <source>
        <dbReference type="ARBA" id="ARBA00022723"/>
    </source>
</evidence>
<sequence length="314" mass="36586">MTHLIINDRVASLECQAQALLIRMQDKPPLAIPLRRLDTLVLLHSVDIPSRLISTLQQLGISLVYINTHTLSRSFTIAPPGSTLAIRKRMQLMLLNDRQQQVDMVRFSLEVKFQRMLSVIEECYKSRKEQQRPLFSAKTLVQQCRTGLSEAASLNELRGLEGKAQQGWFRAYQYLLPDSLGFIRRQRRPPRDPVNALLSLTYMRIYLLSWQVALSTGLEPSIGFYHESAPNRQSLACDLMEPLRPLAELFVMRIFNRQRLRSRDFYSCQQGCFLKKEALTQFQSDFEDQCVVWQRLLWVYARKIIQLTDEAEHR</sequence>
<dbReference type="InterPro" id="IPR042206">
    <property type="entry name" value="CRISPR-assoc_Cas1_C"/>
</dbReference>
<dbReference type="Proteomes" id="UP000071065">
    <property type="component" value="Chromosome"/>
</dbReference>
<dbReference type="PANTHER" id="PTHR34353">
    <property type="entry name" value="CRISPR-ASSOCIATED ENDONUCLEASE CAS1 1"/>
    <property type="match status" value="1"/>
</dbReference>
<keyword evidence="4 10" id="KW-0378">Hydrolase</keyword>
<dbReference type="GO" id="GO:0051607">
    <property type="term" value="P:defense response to virus"/>
    <property type="evidence" value="ECO:0007669"/>
    <property type="project" value="UniProtKB-UniRule"/>
</dbReference>
<dbReference type="RefSeq" id="WP_051789435.1">
    <property type="nucleotide sequence ID" value="NZ_CP013251.1"/>
</dbReference>
<organism evidence="11 12">
    <name type="scientific">Endozoicomonas montiporae CL-33</name>
    <dbReference type="NCBI Taxonomy" id="570277"/>
    <lineage>
        <taxon>Bacteria</taxon>
        <taxon>Pseudomonadati</taxon>
        <taxon>Pseudomonadota</taxon>
        <taxon>Gammaproteobacteria</taxon>
        <taxon>Oceanospirillales</taxon>
        <taxon>Endozoicomonadaceae</taxon>
        <taxon>Endozoicomonas</taxon>
    </lineage>
</organism>
<evidence type="ECO:0000256" key="7">
    <source>
        <dbReference type="ARBA" id="ARBA00023125"/>
    </source>
</evidence>
<dbReference type="EMBL" id="CP013251">
    <property type="protein sequence ID" value="AMO56242.1"/>
    <property type="molecule type" value="Genomic_DNA"/>
</dbReference>
<keyword evidence="8 10" id="KW-0464">Manganese</keyword>
<accession>A0A142BBW6</accession>
<dbReference type="GO" id="GO:0004519">
    <property type="term" value="F:endonuclease activity"/>
    <property type="evidence" value="ECO:0007669"/>
    <property type="project" value="UniProtKB-UniRule"/>
</dbReference>
<keyword evidence="1 10" id="KW-0540">Nuclease</keyword>
<dbReference type="AlphaFoldDB" id="A0A142BBW6"/>
<evidence type="ECO:0000256" key="4">
    <source>
        <dbReference type="ARBA" id="ARBA00022801"/>
    </source>
</evidence>
<name>A0A142BBW6_9GAMM</name>
<dbReference type="PATRIC" id="fig|570277.3.peg.2292"/>
<evidence type="ECO:0000313" key="11">
    <source>
        <dbReference type="EMBL" id="AMO56242.1"/>
    </source>
</evidence>
<reference evidence="11 12" key="1">
    <citation type="journal article" date="2016" name="Front. Microbiol.">
        <title>Genomic Insight into the Host-Endosymbiont Relationship of Endozoicomonas montiporae CL-33(T) with its Coral Host.</title>
        <authorList>
            <person name="Ding J.-Y."/>
            <person name="Shiu J.-H."/>
            <person name="Chen W.-M."/>
            <person name="Chiang Y.-R."/>
            <person name="Tang S.-L."/>
        </authorList>
    </citation>
    <scope>NUCLEOTIDE SEQUENCE [LARGE SCALE GENOMIC DNA]</scope>
    <source>
        <strain evidence="11 12">CL-33</strain>
    </source>
</reference>
<evidence type="ECO:0000313" key="12">
    <source>
        <dbReference type="Proteomes" id="UP000071065"/>
    </source>
</evidence>
<dbReference type="STRING" id="570277.EZMO1_2128"/>
<comment type="cofactor">
    <cofactor evidence="10">
        <name>Mg(2+)</name>
        <dbReference type="ChEBI" id="CHEBI:18420"/>
    </cofactor>
    <cofactor evidence="10">
        <name>Mn(2+)</name>
        <dbReference type="ChEBI" id="CHEBI:29035"/>
    </cofactor>
</comment>
<evidence type="ECO:0000256" key="9">
    <source>
        <dbReference type="ARBA" id="ARBA00038592"/>
    </source>
</evidence>
<keyword evidence="5 10" id="KW-0460">Magnesium</keyword>
<dbReference type="GO" id="GO:0016787">
    <property type="term" value="F:hydrolase activity"/>
    <property type="evidence" value="ECO:0007669"/>
    <property type="project" value="UniProtKB-KW"/>
</dbReference>
<keyword evidence="6 10" id="KW-0051">Antiviral defense</keyword>
<dbReference type="InterPro" id="IPR002729">
    <property type="entry name" value="CRISPR-assoc_Cas1"/>
</dbReference>
<dbReference type="KEGG" id="emp:EZMO1_2128"/>
<dbReference type="GO" id="GO:0003677">
    <property type="term" value="F:DNA binding"/>
    <property type="evidence" value="ECO:0007669"/>
    <property type="project" value="UniProtKB-KW"/>
</dbReference>
<dbReference type="NCBIfam" id="TIGR00287">
    <property type="entry name" value="cas1"/>
    <property type="match status" value="1"/>
</dbReference>
<evidence type="ECO:0000256" key="10">
    <source>
        <dbReference type="HAMAP-Rule" id="MF_01470"/>
    </source>
</evidence>
<dbReference type="PANTHER" id="PTHR34353:SF2">
    <property type="entry name" value="CRISPR-ASSOCIATED ENDONUCLEASE CAS1 1"/>
    <property type="match status" value="1"/>
</dbReference>
<dbReference type="GO" id="GO:0043571">
    <property type="term" value="P:maintenance of CRISPR repeat elements"/>
    <property type="evidence" value="ECO:0007669"/>
    <property type="project" value="UniProtKB-UniRule"/>
</dbReference>
<evidence type="ECO:0000256" key="1">
    <source>
        <dbReference type="ARBA" id="ARBA00022722"/>
    </source>
</evidence>
<dbReference type="EC" id="3.1.-.-" evidence="10"/>
<gene>
    <name evidence="11" type="primary">cas1_3</name>
    <name evidence="10" type="synonym">cas1</name>
    <name evidence="11" type="ORF">EZMO1_2128</name>
</gene>
<dbReference type="GO" id="GO:0046872">
    <property type="term" value="F:metal ion binding"/>
    <property type="evidence" value="ECO:0007669"/>
    <property type="project" value="UniProtKB-UniRule"/>
</dbReference>
<dbReference type="Gene3D" id="3.100.10.20">
    <property type="entry name" value="CRISPR-associated endonuclease Cas1, N-terminal domain"/>
    <property type="match status" value="1"/>
</dbReference>
<comment type="subunit">
    <text evidence="9 10">Homodimer, forms a heterotetramer with a Cas2 homodimer.</text>
</comment>
<proteinExistence type="inferred from homology"/>
<dbReference type="InterPro" id="IPR050646">
    <property type="entry name" value="Cas1"/>
</dbReference>
<evidence type="ECO:0000256" key="6">
    <source>
        <dbReference type="ARBA" id="ARBA00023118"/>
    </source>
</evidence>
<feature type="binding site" evidence="10">
    <location>
        <position position="226"/>
    </location>
    <ligand>
        <name>Mn(2+)</name>
        <dbReference type="ChEBI" id="CHEBI:29035"/>
    </ligand>
</feature>
<dbReference type="HAMAP" id="MF_01470">
    <property type="entry name" value="Cas1"/>
    <property type="match status" value="1"/>
</dbReference>
<feature type="binding site" evidence="10">
    <location>
        <position position="241"/>
    </location>
    <ligand>
        <name>Mn(2+)</name>
        <dbReference type="ChEBI" id="CHEBI:29035"/>
    </ligand>
</feature>
<dbReference type="InterPro" id="IPR042211">
    <property type="entry name" value="CRISPR-assoc_Cas1_N"/>
</dbReference>
<comment type="similarity">
    <text evidence="10">Belongs to the CRISPR-associated endonuclease Cas1 family.</text>
</comment>
<evidence type="ECO:0000256" key="3">
    <source>
        <dbReference type="ARBA" id="ARBA00022759"/>
    </source>
</evidence>
<comment type="function">
    <text evidence="10">CRISPR (clustered regularly interspaced short palindromic repeat), is an adaptive immune system that provides protection against mobile genetic elements (viruses, transposable elements and conjugative plasmids). CRISPR clusters contain spacers, sequences complementary to antecedent mobile elements, and target invading nucleic acids. CRISPR clusters are transcribed and processed into CRISPR RNA (crRNA). Acts as a dsDNA endonuclease. Involved in the integration of spacer DNA into the CRISPR cassette.</text>
</comment>
<keyword evidence="3 10" id="KW-0255">Endonuclease</keyword>
<keyword evidence="2 10" id="KW-0479">Metal-binding</keyword>
<dbReference type="Pfam" id="PF01867">
    <property type="entry name" value="Cas_Cas1"/>
    <property type="match status" value="1"/>
</dbReference>
<feature type="binding site" evidence="10">
    <location>
        <position position="161"/>
    </location>
    <ligand>
        <name>Mn(2+)</name>
        <dbReference type="ChEBI" id="CHEBI:29035"/>
    </ligand>
</feature>
<protein>
    <recommendedName>
        <fullName evidence="10">CRISPR-associated endonuclease Cas1</fullName>
        <ecNumber evidence="10">3.1.-.-</ecNumber>
    </recommendedName>
</protein>
<keyword evidence="7 10" id="KW-0238">DNA-binding</keyword>
<evidence type="ECO:0000256" key="8">
    <source>
        <dbReference type="ARBA" id="ARBA00023211"/>
    </source>
</evidence>
<dbReference type="CDD" id="cd09634">
    <property type="entry name" value="Cas1_I-II-III"/>
    <property type="match status" value="1"/>
</dbReference>
<evidence type="ECO:0000256" key="5">
    <source>
        <dbReference type="ARBA" id="ARBA00022842"/>
    </source>
</evidence>
<dbReference type="Gene3D" id="1.20.120.920">
    <property type="entry name" value="CRISPR-associated endonuclease Cas1, C-terminal domain"/>
    <property type="match status" value="1"/>
</dbReference>